<keyword evidence="7" id="KW-1185">Reference proteome</keyword>
<dbReference type="InterPro" id="IPR001296">
    <property type="entry name" value="Glyco_trans_1"/>
</dbReference>
<dbReference type="RefSeq" id="WP_145225665.1">
    <property type="nucleotide sequence ID" value="NZ_VIVQ01000001.1"/>
</dbReference>
<dbReference type="AlphaFoldDB" id="A0A561E8Q6"/>
<evidence type="ECO:0000313" key="7">
    <source>
        <dbReference type="Proteomes" id="UP000318297"/>
    </source>
</evidence>
<proteinExistence type="predicted"/>
<dbReference type="Proteomes" id="UP000318297">
    <property type="component" value="Unassembled WGS sequence"/>
</dbReference>
<dbReference type="SUPFAM" id="SSF53756">
    <property type="entry name" value="UDP-Glycosyltransferase/glycogen phosphorylase"/>
    <property type="match status" value="1"/>
</dbReference>
<gene>
    <name evidence="6" type="ORF">BKA23_0800</name>
</gene>
<evidence type="ECO:0000256" key="2">
    <source>
        <dbReference type="ARBA" id="ARBA00022676"/>
    </source>
</evidence>
<keyword evidence="2" id="KW-0328">Glycosyltransferase</keyword>
<protein>
    <recommendedName>
        <fullName evidence="1">D-inositol 3-phosphate glycosyltransferase</fullName>
    </recommendedName>
</protein>
<dbReference type="GO" id="GO:0016757">
    <property type="term" value="F:glycosyltransferase activity"/>
    <property type="evidence" value="ECO:0007669"/>
    <property type="project" value="UniProtKB-KW"/>
</dbReference>
<dbReference type="GO" id="GO:1901137">
    <property type="term" value="P:carbohydrate derivative biosynthetic process"/>
    <property type="evidence" value="ECO:0007669"/>
    <property type="project" value="UniProtKB-ARBA"/>
</dbReference>
<name>A0A561E8Q6_9MICO</name>
<dbReference type="EMBL" id="VIVQ01000001">
    <property type="protein sequence ID" value="TWE12004.1"/>
    <property type="molecule type" value="Genomic_DNA"/>
</dbReference>
<sequence length="390" mass="44017">MSITVPRPTRIVETNTRSSRRPRVAIAHDYLTQLGGAERVALAMVRAFPEAPLYTTLYEPDHTFPEFRNVDIRVTPMNRMRYLRQKHRYALPLLPWASSRHFIDADVVIASSSGWAHGFPTSCKRIVYCHTPARWTYLPDDYFGERQSMARTMMSVAAPALRRWDRHAAMGATTYLCNSSIVRDRVQRIYGIDSQVLNAPHSMIVDGDQVAVDELVPWHNADIRPYVMVSRLMPYKNVRQAIEAFRMLPDEHLVVVGRGPLEADLRMGLPVNVRIVGGLTDAQLRWVYSHGAGIVAPCHEDYGLTPLEGGAFGLPVLALRAGGYLDTVIEGVSGLFFDSPTPGEIAMAVRDNAHRIWDHAAIMRHADRFSEREFTRALHASVDEVFNRFV</sequence>
<dbReference type="Pfam" id="PF13439">
    <property type="entry name" value="Glyco_transf_4"/>
    <property type="match status" value="1"/>
</dbReference>
<reference evidence="6 7" key="1">
    <citation type="submission" date="2019-06" db="EMBL/GenBank/DDBJ databases">
        <title>Sequencing the genomes of 1000 actinobacteria strains.</title>
        <authorList>
            <person name="Klenk H.-P."/>
        </authorList>
    </citation>
    <scope>NUCLEOTIDE SEQUENCE [LARGE SCALE GENOMIC DNA]</scope>
    <source>
        <strain evidence="6 7">DSM 19560</strain>
    </source>
</reference>
<evidence type="ECO:0000256" key="1">
    <source>
        <dbReference type="ARBA" id="ARBA00021292"/>
    </source>
</evidence>
<evidence type="ECO:0000313" key="6">
    <source>
        <dbReference type="EMBL" id="TWE12004.1"/>
    </source>
</evidence>
<dbReference type="InterPro" id="IPR028098">
    <property type="entry name" value="Glyco_trans_4-like_N"/>
</dbReference>
<feature type="domain" description="Glycosyl transferase family 1" evidence="4">
    <location>
        <begin position="226"/>
        <end position="350"/>
    </location>
</feature>
<feature type="domain" description="Glycosyltransferase subfamily 4-like N-terminal" evidence="5">
    <location>
        <begin position="35"/>
        <end position="194"/>
    </location>
</feature>
<dbReference type="OrthoDB" id="9801573at2"/>
<organism evidence="6 7">
    <name type="scientific">Rudaeicoccus suwonensis</name>
    <dbReference type="NCBI Taxonomy" id="657409"/>
    <lineage>
        <taxon>Bacteria</taxon>
        <taxon>Bacillati</taxon>
        <taxon>Actinomycetota</taxon>
        <taxon>Actinomycetes</taxon>
        <taxon>Micrococcales</taxon>
        <taxon>Dermacoccaceae</taxon>
        <taxon>Rudaeicoccus</taxon>
    </lineage>
</organism>
<accession>A0A561E8Q6</accession>
<keyword evidence="3 6" id="KW-0808">Transferase</keyword>
<dbReference type="Pfam" id="PF00534">
    <property type="entry name" value="Glycos_transf_1"/>
    <property type="match status" value="1"/>
</dbReference>
<dbReference type="InterPro" id="IPR050194">
    <property type="entry name" value="Glycosyltransferase_grp1"/>
</dbReference>
<dbReference type="Gene3D" id="3.40.50.2000">
    <property type="entry name" value="Glycogen Phosphorylase B"/>
    <property type="match status" value="2"/>
</dbReference>
<dbReference type="PANTHER" id="PTHR45947">
    <property type="entry name" value="SULFOQUINOVOSYL TRANSFERASE SQD2"/>
    <property type="match status" value="1"/>
</dbReference>
<evidence type="ECO:0000256" key="3">
    <source>
        <dbReference type="ARBA" id="ARBA00022679"/>
    </source>
</evidence>
<evidence type="ECO:0000259" key="4">
    <source>
        <dbReference type="Pfam" id="PF00534"/>
    </source>
</evidence>
<comment type="caution">
    <text evidence="6">The sequence shown here is derived from an EMBL/GenBank/DDBJ whole genome shotgun (WGS) entry which is preliminary data.</text>
</comment>
<dbReference type="PANTHER" id="PTHR45947:SF3">
    <property type="entry name" value="SULFOQUINOVOSYL TRANSFERASE SQD2"/>
    <property type="match status" value="1"/>
</dbReference>
<evidence type="ECO:0000259" key="5">
    <source>
        <dbReference type="Pfam" id="PF13439"/>
    </source>
</evidence>